<dbReference type="Pfam" id="PF21181">
    <property type="entry name" value="SsfX3_N"/>
    <property type="match status" value="1"/>
</dbReference>
<dbReference type="InterPro" id="IPR036514">
    <property type="entry name" value="SGNH_hydro_sf"/>
</dbReference>
<reference evidence="3 4" key="1">
    <citation type="journal article" date="2022" name="Int. J. Syst. Evol. Microbiol.">
        <title>Neobacillus kokaensis sp. nov., isolated from soil.</title>
        <authorList>
            <person name="Yuki K."/>
            <person name="Matsubara H."/>
            <person name="Yamaguchi S."/>
        </authorList>
    </citation>
    <scope>NUCLEOTIDE SEQUENCE [LARGE SCALE GENOMIC DNA]</scope>
    <source>
        <strain evidence="3 4">LOB 377</strain>
    </source>
</reference>
<evidence type="ECO:0008006" key="5">
    <source>
        <dbReference type="Google" id="ProtNLM"/>
    </source>
</evidence>
<comment type="caution">
    <text evidence="3">The sequence shown here is derived from an EMBL/GenBank/DDBJ whole genome shotgun (WGS) entry which is preliminary data.</text>
</comment>
<dbReference type="Proteomes" id="UP000637074">
    <property type="component" value="Unassembled WGS sequence"/>
</dbReference>
<gene>
    <name evidence="3" type="ORF">AM1BK_13840</name>
</gene>
<dbReference type="Pfam" id="PF14606">
    <property type="entry name" value="Lipase_GDSL_3"/>
    <property type="match status" value="1"/>
</dbReference>
<organism evidence="3 4">
    <name type="scientific">Neobacillus kokaensis</name>
    <dbReference type="NCBI Taxonomy" id="2759023"/>
    <lineage>
        <taxon>Bacteria</taxon>
        <taxon>Bacillati</taxon>
        <taxon>Bacillota</taxon>
        <taxon>Bacilli</taxon>
        <taxon>Bacillales</taxon>
        <taxon>Bacillaceae</taxon>
        <taxon>Neobacillus</taxon>
    </lineage>
</organism>
<dbReference type="InterPro" id="IPR048977">
    <property type="entry name" value="SsfX3-like_N"/>
</dbReference>
<keyword evidence="4" id="KW-1185">Reference proteome</keyword>
<dbReference type="SUPFAM" id="SSF52266">
    <property type="entry name" value="SGNH hydrolase"/>
    <property type="match status" value="1"/>
</dbReference>
<dbReference type="Gene3D" id="2.60.120.260">
    <property type="entry name" value="Galactose-binding domain-like"/>
    <property type="match status" value="1"/>
</dbReference>
<dbReference type="Gene3D" id="3.40.50.1110">
    <property type="entry name" value="SGNH hydrolase"/>
    <property type="match status" value="1"/>
</dbReference>
<name>A0ABQ3N8Z4_9BACI</name>
<sequence>MKRTGVINMNPITLNEQTILGAFSLEKIGEYIKPWRINYREKDFYTPNILNGQAEVPAGVRISLVSNTSKIKLEIAPNPFGLEFDILIDNELYRAFVVDANTTCLEAADLPNHSKRLDIYLSQRYKVELKALWIDEDAEWSPINDTRKKWITYGSSITQCYAAESPSQTWPAITAKELDLNLICLGYSGECQYEPMIARMIRDSDVDFIHLNASINSYNAATYNHRTFQAVLIGFIRIIRDEKKNIPIVLSSSIYGAHRETTENLVGFTLVQMRDEVEEVVKIFRKNGDDYIFYVNGLDILGAEHSHLLPDHLHPNAEGYKMMGQNFADALKPYFN</sequence>
<feature type="domain" description="SsfX3-like N-terminal" evidence="2">
    <location>
        <begin position="20"/>
        <end position="76"/>
    </location>
</feature>
<evidence type="ECO:0000313" key="3">
    <source>
        <dbReference type="EMBL" id="GHH97841.1"/>
    </source>
</evidence>
<protein>
    <recommendedName>
        <fullName evidence="5">SGNH hydrolase-type esterase domain-containing protein</fullName>
    </recommendedName>
</protein>
<evidence type="ECO:0000259" key="1">
    <source>
        <dbReference type="Pfam" id="PF14606"/>
    </source>
</evidence>
<feature type="domain" description="SGNH hydrolase-type esterase" evidence="1">
    <location>
        <begin position="148"/>
        <end position="329"/>
    </location>
</feature>
<evidence type="ECO:0000313" key="4">
    <source>
        <dbReference type="Proteomes" id="UP000637074"/>
    </source>
</evidence>
<dbReference type="InterPro" id="IPR013830">
    <property type="entry name" value="SGNH_hydro"/>
</dbReference>
<accession>A0ABQ3N8Z4</accession>
<dbReference type="EMBL" id="BNDS01000004">
    <property type="protein sequence ID" value="GHH97841.1"/>
    <property type="molecule type" value="Genomic_DNA"/>
</dbReference>
<proteinExistence type="predicted"/>
<evidence type="ECO:0000259" key="2">
    <source>
        <dbReference type="Pfam" id="PF21181"/>
    </source>
</evidence>
<dbReference type="RefSeq" id="WP_223282605.1">
    <property type="nucleotide sequence ID" value="NZ_BNDS01000004.1"/>
</dbReference>